<feature type="compositionally biased region" description="Basic and acidic residues" evidence="5">
    <location>
        <begin position="85"/>
        <end position="94"/>
    </location>
</feature>
<dbReference type="AlphaFoldDB" id="A0AAW1QRE3"/>
<proteinExistence type="inferred from homology"/>
<evidence type="ECO:0000256" key="5">
    <source>
        <dbReference type="SAM" id="MobiDB-lite"/>
    </source>
</evidence>
<comment type="caution">
    <text evidence="6">The sequence shown here is derived from an EMBL/GenBank/DDBJ whole genome shotgun (WGS) entry which is preliminary data.</text>
</comment>
<name>A0AAW1QRE3_9CHLO</name>
<sequence>MQQDVTAVYRSVIDNVITKVKPEFVQEGVDEAVLDELRVLWEQKLLASGALDPPPQAAQDLRYARPIDQGSYTGSTATGQPVGTESRKRTRDYDEQVPSLSQPQTVTSAPAQPQFAQAPVQHYRVPQPQPPGQPALQLLQQHLQPQQPQPAPPSSQAGTRIPQQDGPGDDADEEQAAAKTPAQELGNLSDLESDSDEEQPANTVLAQFEKVQRTKNRWKCNLIHGVMNLNGRDYLFNKANGEMQF</sequence>
<dbReference type="SUPFAM" id="SSF50784">
    <property type="entry name" value="Transcription factor IIA (TFIIA), beta-barrel domain"/>
    <property type="match status" value="1"/>
</dbReference>
<organism evidence="6 7">
    <name type="scientific">[Myrmecia] bisecta</name>
    <dbReference type="NCBI Taxonomy" id="41462"/>
    <lineage>
        <taxon>Eukaryota</taxon>
        <taxon>Viridiplantae</taxon>
        <taxon>Chlorophyta</taxon>
        <taxon>core chlorophytes</taxon>
        <taxon>Trebouxiophyceae</taxon>
        <taxon>Trebouxiales</taxon>
        <taxon>Trebouxiaceae</taxon>
        <taxon>Myrmecia</taxon>
    </lineage>
</organism>
<evidence type="ECO:0000256" key="2">
    <source>
        <dbReference type="ARBA" id="ARBA00010059"/>
    </source>
</evidence>
<dbReference type="Proteomes" id="UP001489004">
    <property type="component" value="Unassembled WGS sequence"/>
</dbReference>
<dbReference type="Gene3D" id="2.30.18.10">
    <property type="entry name" value="Transcription factor IIA (TFIIA), beta-barrel domain"/>
    <property type="match status" value="1"/>
</dbReference>
<dbReference type="Gene3D" id="1.10.287.100">
    <property type="match status" value="1"/>
</dbReference>
<dbReference type="PANTHER" id="PTHR12694">
    <property type="entry name" value="TRANSCRIPTION INITIATION FACTOR IIA SUBUNIT 1"/>
    <property type="match status" value="1"/>
</dbReference>
<dbReference type="SMART" id="SM01371">
    <property type="entry name" value="TFIIA"/>
    <property type="match status" value="1"/>
</dbReference>
<dbReference type="Pfam" id="PF03153">
    <property type="entry name" value="TFIIA"/>
    <property type="match status" value="2"/>
</dbReference>
<dbReference type="InterPro" id="IPR004855">
    <property type="entry name" value="TFIIA_asu/bsu"/>
</dbReference>
<keyword evidence="3" id="KW-0804">Transcription</keyword>
<dbReference type="GO" id="GO:0005672">
    <property type="term" value="C:transcription factor TFIIA complex"/>
    <property type="evidence" value="ECO:0007669"/>
    <property type="project" value="InterPro"/>
</dbReference>
<dbReference type="FunFam" id="1.10.287.100:FF:000001">
    <property type="entry name" value="Transcription initiation factor IIA subunit"/>
    <property type="match status" value="1"/>
</dbReference>
<dbReference type="GO" id="GO:0006367">
    <property type="term" value="P:transcription initiation at RNA polymerase II promoter"/>
    <property type="evidence" value="ECO:0007669"/>
    <property type="project" value="InterPro"/>
</dbReference>
<comment type="subcellular location">
    <subcellularLocation>
        <location evidence="1">Nucleus</location>
    </subcellularLocation>
</comment>
<dbReference type="InterPro" id="IPR009088">
    <property type="entry name" value="TFIIA_b-brl"/>
</dbReference>
<keyword evidence="7" id="KW-1185">Reference proteome</keyword>
<accession>A0AAW1QRE3</accession>
<evidence type="ECO:0000256" key="4">
    <source>
        <dbReference type="ARBA" id="ARBA00023242"/>
    </source>
</evidence>
<dbReference type="SUPFAM" id="SSF47396">
    <property type="entry name" value="Transcription factor IIA (TFIIA), alpha-helical domain"/>
    <property type="match status" value="1"/>
</dbReference>
<protein>
    <submittedName>
        <fullName evidence="6">Uncharacterized protein</fullName>
    </submittedName>
</protein>
<evidence type="ECO:0000256" key="3">
    <source>
        <dbReference type="ARBA" id="ARBA00023163"/>
    </source>
</evidence>
<feature type="region of interest" description="Disordered" evidence="5">
    <location>
        <begin position="50"/>
        <end position="118"/>
    </location>
</feature>
<gene>
    <name evidence="6" type="ORF">WJX72_004774</name>
</gene>
<dbReference type="PANTHER" id="PTHR12694:SF8">
    <property type="entry name" value="TRANSCRIPTION INITIATION FACTOR IIA SUBUNIT 1"/>
    <property type="match status" value="1"/>
</dbReference>
<evidence type="ECO:0000313" key="7">
    <source>
        <dbReference type="Proteomes" id="UP001489004"/>
    </source>
</evidence>
<keyword evidence="4" id="KW-0539">Nucleus</keyword>
<comment type="similarity">
    <text evidence="2">Belongs to the TFIIA subunit 1 family.</text>
</comment>
<dbReference type="EMBL" id="JALJOR010000002">
    <property type="protein sequence ID" value="KAK9823701.1"/>
    <property type="molecule type" value="Genomic_DNA"/>
</dbReference>
<feature type="region of interest" description="Disordered" evidence="5">
    <location>
        <begin position="142"/>
        <end position="200"/>
    </location>
</feature>
<reference evidence="6 7" key="1">
    <citation type="journal article" date="2024" name="Nat. Commun.">
        <title>Phylogenomics reveals the evolutionary origins of lichenization in chlorophyte algae.</title>
        <authorList>
            <person name="Puginier C."/>
            <person name="Libourel C."/>
            <person name="Otte J."/>
            <person name="Skaloud P."/>
            <person name="Haon M."/>
            <person name="Grisel S."/>
            <person name="Petersen M."/>
            <person name="Berrin J.G."/>
            <person name="Delaux P.M."/>
            <person name="Dal Grande F."/>
            <person name="Keller J."/>
        </authorList>
    </citation>
    <scope>NUCLEOTIDE SEQUENCE [LARGE SCALE GENOMIC DNA]</scope>
    <source>
        <strain evidence="6 7">SAG 2043</strain>
    </source>
</reference>
<feature type="compositionally biased region" description="Polar residues" evidence="5">
    <location>
        <begin position="98"/>
        <end position="108"/>
    </location>
</feature>
<feature type="compositionally biased region" description="Low complexity" evidence="5">
    <location>
        <begin position="109"/>
        <end position="118"/>
    </location>
</feature>
<evidence type="ECO:0000313" key="6">
    <source>
        <dbReference type="EMBL" id="KAK9823701.1"/>
    </source>
</evidence>
<evidence type="ECO:0000256" key="1">
    <source>
        <dbReference type="ARBA" id="ARBA00004123"/>
    </source>
</evidence>
<dbReference type="CDD" id="cd07976">
    <property type="entry name" value="TFIIA_alpha_beta_like"/>
    <property type="match status" value="1"/>
</dbReference>
<feature type="compositionally biased region" description="Polar residues" evidence="5">
    <location>
        <begin position="70"/>
        <end position="83"/>
    </location>
</feature>